<dbReference type="HOGENOM" id="CLU_3315271_0_0_3"/>
<proteinExistence type="predicted"/>
<gene>
    <name evidence="2" type="ordered locus">PMM1984</name>
</gene>
<dbReference type="EMBL" id="BX548174">
    <property type="protein sequence ID" value="CAP16489.1"/>
    <property type="molecule type" value="Genomic_DNA"/>
</dbReference>
<name>A8WIK1_PROMP</name>
<organism evidence="2 3">
    <name type="scientific">Prochlorococcus marinus subsp. pastoris (strain CCMP1986 / NIES-2087 / MED4)</name>
    <dbReference type="NCBI Taxonomy" id="59919"/>
    <lineage>
        <taxon>Bacteria</taxon>
        <taxon>Bacillati</taxon>
        <taxon>Cyanobacteriota</taxon>
        <taxon>Cyanophyceae</taxon>
        <taxon>Synechococcales</taxon>
        <taxon>Prochlorococcaceae</taxon>
        <taxon>Prochlorococcus</taxon>
    </lineage>
</organism>
<keyword evidence="1" id="KW-0472">Membrane</keyword>
<feature type="transmembrane region" description="Helical" evidence="1">
    <location>
        <begin position="6"/>
        <end position="24"/>
    </location>
</feature>
<evidence type="ECO:0000313" key="2">
    <source>
        <dbReference type="EMBL" id="CAP16489.1"/>
    </source>
</evidence>
<keyword evidence="1" id="KW-0812">Transmembrane</keyword>
<evidence type="ECO:0000313" key="3">
    <source>
        <dbReference type="Proteomes" id="UP000001026"/>
    </source>
</evidence>
<sequence>MTYSLIVLATLILVFLYWLVTKTLKEGKEALKEMSKNTK</sequence>
<reference evidence="2 3" key="1">
    <citation type="journal article" date="2003" name="Nature">
        <title>Genome divergence in two Prochlorococcus ecotypes reflects oceanic niche differentiation.</title>
        <authorList>
            <person name="Rocap G."/>
            <person name="Larimer F.W."/>
            <person name="Lamerdin J.E."/>
            <person name="Malfatti S."/>
            <person name="Chain P."/>
            <person name="Ahlgren N.A."/>
            <person name="Arellano A."/>
            <person name="Coleman M."/>
            <person name="Hauser L."/>
            <person name="Hess W.R."/>
            <person name="Johnson Z.I."/>
            <person name="Land M.L."/>
            <person name="Lindell D."/>
            <person name="Post A.F."/>
            <person name="Regala W."/>
            <person name="Shah M."/>
            <person name="Shaw S.L."/>
            <person name="Steglich C."/>
            <person name="Sullivan M.B."/>
            <person name="Ting C.S."/>
            <person name="Tolonen A."/>
            <person name="Webb E.A."/>
            <person name="Zinser E.R."/>
            <person name="Chisholm S.W."/>
        </authorList>
    </citation>
    <scope>NUCLEOTIDE SEQUENCE [LARGE SCALE GENOMIC DNA]</scope>
    <source>
        <strain evidence="3">CCMP1986 / NIES-2087 / MED4</strain>
    </source>
</reference>
<dbReference type="KEGG" id="pmm:PMM1984"/>
<accession>A8WIK1</accession>
<evidence type="ECO:0000256" key="1">
    <source>
        <dbReference type="SAM" id="Phobius"/>
    </source>
</evidence>
<keyword evidence="1" id="KW-1133">Transmembrane helix</keyword>
<dbReference type="Proteomes" id="UP000001026">
    <property type="component" value="Chromosome"/>
</dbReference>
<dbReference type="AlphaFoldDB" id="A8WIK1"/>
<protein>
    <submittedName>
        <fullName evidence="2">Uncharacterized protein</fullName>
    </submittedName>
</protein>